<dbReference type="InterPro" id="IPR001310">
    <property type="entry name" value="Histidine_triad_HIT"/>
</dbReference>
<dbReference type="GO" id="GO:0003824">
    <property type="term" value="F:catalytic activity"/>
    <property type="evidence" value="ECO:0007669"/>
    <property type="project" value="InterPro"/>
</dbReference>
<dbReference type="AlphaFoldDB" id="A0A059FB79"/>
<dbReference type="SUPFAM" id="SSF54197">
    <property type="entry name" value="HIT-like"/>
    <property type="match status" value="1"/>
</dbReference>
<dbReference type="RefSeq" id="WP_011647283.1">
    <property type="nucleotide sequence ID" value="NZ_ARYI01000017.1"/>
</dbReference>
<gene>
    <name evidence="5" type="ORF">HHI_15498</name>
</gene>
<feature type="active site" description="Tele-AMP-histidine intermediate" evidence="1">
    <location>
        <position position="107"/>
    </location>
</feature>
<dbReference type="EMBL" id="ARYI01000017">
    <property type="protein sequence ID" value="KCZ87869.1"/>
    <property type="molecule type" value="Genomic_DNA"/>
</dbReference>
<sequence length="144" mass="15951">MTLHAAYDPDNIFAKILRGDMPSLKVFEDDVALAFMDVFPQSEGHTLVIPKGIQARNFLDIPPDYLGSYMLRVQRIAKAVEWGLKPDGLRVMQFNGASAGQTVFHLHFHVIPAWDGKELGRHGTGTMAKPEELEPIAAKIRAAV</sequence>
<dbReference type="PATRIC" id="fig|1280951.3.peg.3126"/>
<dbReference type="PANTHER" id="PTHR46648:SF1">
    <property type="entry name" value="ADENOSINE 5'-MONOPHOSPHORAMIDASE HNT1"/>
    <property type="match status" value="1"/>
</dbReference>
<protein>
    <submittedName>
        <fullName evidence="5">Histidine triad family protein</fullName>
    </submittedName>
</protein>
<comment type="caution">
    <text evidence="5">The sequence shown here is derived from an EMBL/GenBank/DDBJ whole genome shotgun (WGS) entry which is preliminary data.</text>
</comment>
<dbReference type="Proteomes" id="UP000025061">
    <property type="component" value="Unassembled WGS sequence"/>
</dbReference>
<dbReference type="PROSITE" id="PS51084">
    <property type="entry name" value="HIT_2"/>
    <property type="match status" value="1"/>
</dbReference>
<reference evidence="5 6" key="1">
    <citation type="submission" date="2013-04" db="EMBL/GenBank/DDBJ databases">
        <title>Hyphomonas hirschiana VP5 Genome Sequencing.</title>
        <authorList>
            <person name="Lai Q."/>
            <person name="Shao Z."/>
        </authorList>
    </citation>
    <scope>NUCLEOTIDE SEQUENCE [LARGE SCALE GENOMIC DNA]</scope>
    <source>
        <strain evidence="5 6">VP5</strain>
    </source>
</reference>
<evidence type="ECO:0000259" key="4">
    <source>
        <dbReference type="PROSITE" id="PS51084"/>
    </source>
</evidence>
<dbReference type="CDD" id="cd01277">
    <property type="entry name" value="HINT_subgroup"/>
    <property type="match status" value="1"/>
</dbReference>
<name>A0A059FB79_9PROT</name>
<dbReference type="InterPro" id="IPR011146">
    <property type="entry name" value="HIT-like"/>
</dbReference>
<feature type="domain" description="HIT" evidence="4">
    <location>
        <begin position="12"/>
        <end position="121"/>
    </location>
</feature>
<dbReference type="InterPro" id="IPR036265">
    <property type="entry name" value="HIT-like_sf"/>
</dbReference>
<evidence type="ECO:0000313" key="5">
    <source>
        <dbReference type="EMBL" id="KCZ87869.1"/>
    </source>
</evidence>
<evidence type="ECO:0000256" key="1">
    <source>
        <dbReference type="PIRSR" id="PIRSR601310-1"/>
    </source>
</evidence>
<dbReference type="InterPro" id="IPR039384">
    <property type="entry name" value="HINT"/>
</dbReference>
<dbReference type="GO" id="GO:0009117">
    <property type="term" value="P:nucleotide metabolic process"/>
    <property type="evidence" value="ECO:0007669"/>
    <property type="project" value="TreeGrafter"/>
</dbReference>
<accession>A0A059FB79</accession>
<keyword evidence="6" id="KW-1185">Reference proteome</keyword>
<dbReference type="Pfam" id="PF01230">
    <property type="entry name" value="HIT"/>
    <property type="match status" value="1"/>
</dbReference>
<evidence type="ECO:0000313" key="6">
    <source>
        <dbReference type="Proteomes" id="UP000025061"/>
    </source>
</evidence>
<dbReference type="OrthoDB" id="9784774at2"/>
<dbReference type="PRINTS" id="PR00332">
    <property type="entry name" value="HISTRIAD"/>
</dbReference>
<evidence type="ECO:0000256" key="3">
    <source>
        <dbReference type="PROSITE-ProRule" id="PRU00464"/>
    </source>
</evidence>
<dbReference type="Gene3D" id="3.30.428.10">
    <property type="entry name" value="HIT-like"/>
    <property type="match status" value="1"/>
</dbReference>
<proteinExistence type="predicted"/>
<feature type="short sequence motif" description="Histidine triad motif" evidence="2 3">
    <location>
        <begin position="105"/>
        <end position="109"/>
    </location>
</feature>
<organism evidence="5 6">
    <name type="scientific">Hyphomonas hirschiana VP5</name>
    <dbReference type="NCBI Taxonomy" id="1280951"/>
    <lineage>
        <taxon>Bacteria</taxon>
        <taxon>Pseudomonadati</taxon>
        <taxon>Pseudomonadota</taxon>
        <taxon>Alphaproteobacteria</taxon>
        <taxon>Hyphomonadales</taxon>
        <taxon>Hyphomonadaceae</taxon>
        <taxon>Hyphomonas</taxon>
    </lineage>
</organism>
<dbReference type="PANTHER" id="PTHR46648">
    <property type="entry name" value="HIT FAMILY PROTEIN 1"/>
    <property type="match status" value="1"/>
</dbReference>
<evidence type="ECO:0000256" key="2">
    <source>
        <dbReference type="PIRSR" id="PIRSR601310-3"/>
    </source>
</evidence>